<protein>
    <submittedName>
        <fullName evidence="7">Selenocysteine lyase/Cysteine desulfurase</fullName>
    </submittedName>
</protein>
<accession>A0A1W2CYZ8</accession>
<dbReference type="Gene3D" id="3.40.640.10">
    <property type="entry name" value="Type I PLP-dependent aspartate aminotransferase-like (Major domain)"/>
    <property type="match status" value="1"/>
</dbReference>
<evidence type="ECO:0000256" key="2">
    <source>
        <dbReference type="ARBA" id="ARBA00010447"/>
    </source>
</evidence>
<evidence type="ECO:0000256" key="4">
    <source>
        <dbReference type="ARBA" id="ARBA00050776"/>
    </source>
</evidence>
<dbReference type="GO" id="GO:0031071">
    <property type="term" value="F:cysteine desulfurase activity"/>
    <property type="evidence" value="ECO:0007669"/>
    <property type="project" value="UniProtKB-EC"/>
</dbReference>
<dbReference type="InterPro" id="IPR015424">
    <property type="entry name" value="PyrdxlP-dep_Trfase"/>
</dbReference>
<evidence type="ECO:0000313" key="8">
    <source>
        <dbReference type="Proteomes" id="UP000192674"/>
    </source>
</evidence>
<dbReference type="OrthoDB" id="250246at2"/>
<sequence length="406" mass="43609">MNRRQLLLGTGLVAGSLAVTGSSASASGWEAVRSQFRTDPKLINFAHFYLASHPRPVRARIEYLSRSLDENSFEAVHGTRTDEVADSIAGYIGGKGGDIAFVPNTTTGLGIVFAGLRLRAGQEIVVHEQDHYSMRQSAQLAADRAGAQLRTVSMFADSAKTTVDEMAARLRSDITPRTRAVGVTWVQSSTGVRTPLRELAAVVAEANRGRAEQDRCLLVVDGVHGLAAVNDDPALTGVDVFVAGTHKWLFGPRGTGIIWVKPDAIQHFVPTVPSFDPRTPTSNLGPGGFVAYEHLFALPEAVNFHQRLGRGQVTARITELQTQVKDGLAKIPGVTMRTPADPAVSAGVACFDFDRLPPDEVVKRLGAKGIQITVAPYATQHLRIGTSILNTPEEIGKVLRALADLR</sequence>
<dbReference type="InterPro" id="IPR015421">
    <property type="entry name" value="PyrdxlP-dep_Trfase_major"/>
</dbReference>
<reference evidence="7 8" key="1">
    <citation type="submission" date="2017-04" db="EMBL/GenBank/DDBJ databases">
        <authorList>
            <person name="Afonso C.L."/>
            <person name="Miller P.J."/>
            <person name="Scott M.A."/>
            <person name="Spackman E."/>
            <person name="Goraichik I."/>
            <person name="Dimitrov K.M."/>
            <person name="Suarez D.L."/>
            <person name="Swayne D.E."/>
        </authorList>
    </citation>
    <scope>NUCLEOTIDE SEQUENCE [LARGE SCALE GENOMIC DNA]</scope>
    <source>
        <strain evidence="7 8">DSM 43828</strain>
    </source>
</reference>
<dbReference type="InterPro" id="IPR020578">
    <property type="entry name" value="Aminotrans_V_PyrdxlP_BS"/>
</dbReference>
<dbReference type="AlphaFoldDB" id="A0A1W2CYZ8"/>
<evidence type="ECO:0000256" key="3">
    <source>
        <dbReference type="ARBA" id="ARBA00022898"/>
    </source>
</evidence>
<name>A0A1W2CYZ8_KIBAR</name>
<dbReference type="Proteomes" id="UP000192674">
    <property type="component" value="Unassembled WGS sequence"/>
</dbReference>
<proteinExistence type="inferred from homology"/>
<gene>
    <name evidence="7" type="ORF">SAMN05661093_02674</name>
</gene>
<dbReference type="PANTHER" id="PTHR43586">
    <property type="entry name" value="CYSTEINE DESULFURASE"/>
    <property type="match status" value="1"/>
</dbReference>
<comment type="catalytic activity">
    <reaction evidence="4">
        <text>(sulfur carrier)-H + L-cysteine = (sulfur carrier)-SH + L-alanine</text>
        <dbReference type="Rhea" id="RHEA:43892"/>
        <dbReference type="Rhea" id="RHEA-COMP:14737"/>
        <dbReference type="Rhea" id="RHEA-COMP:14739"/>
        <dbReference type="ChEBI" id="CHEBI:29917"/>
        <dbReference type="ChEBI" id="CHEBI:35235"/>
        <dbReference type="ChEBI" id="CHEBI:57972"/>
        <dbReference type="ChEBI" id="CHEBI:64428"/>
        <dbReference type="EC" id="2.8.1.7"/>
    </reaction>
</comment>
<evidence type="ECO:0000256" key="5">
    <source>
        <dbReference type="RuleBase" id="RU004504"/>
    </source>
</evidence>
<dbReference type="InterPro" id="IPR000192">
    <property type="entry name" value="Aminotrans_V_dom"/>
</dbReference>
<evidence type="ECO:0000313" key="7">
    <source>
        <dbReference type="EMBL" id="SMC90535.1"/>
    </source>
</evidence>
<evidence type="ECO:0000256" key="1">
    <source>
        <dbReference type="ARBA" id="ARBA00001933"/>
    </source>
</evidence>
<dbReference type="SUPFAM" id="SSF53383">
    <property type="entry name" value="PLP-dependent transferases"/>
    <property type="match status" value="1"/>
</dbReference>
<dbReference type="EMBL" id="FWXV01000002">
    <property type="protein sequence ID" value="SMC90535.1"/>
    <property type="molecule type" value="Genomic_DNA"/>
</dbReference>
<dbReference type="RefSeq" id="WP_084426423.1">
    <property type="nucleotide sequence ID" value="NZ_FWXV01000002.1"/>
</dbReference>
<comment type="similarity">
    <text evidence="2">Belongs to the class-V pyridoxal-phosphate-dependent aminotransferase family. Csd subfamily.</text>
</comment>
<evidence type="ECO:0000259" key="6">
    <source>
        <dbReference type="Pfam" id="PF00266"/>
    </source>
</evidence>
<keyword evidence="7" id="KW-0456">Lyase</keyword>
<dbReference type="GO" id="GO:0016829">
    <property type="term" value="F:lyase activity"/>
    <property type="evidence" value="ECO:0007669"/>
    <property type="project" value="UniProtKB-KW"/>
</dbReference>
<comment type="cofactor">
    <cofactor evidence="1 5">
        <name>pyridoxal 5'-phosphate</name>
        <dbReference type="ChEBI" id="CHEBI:597326"/>
    </cofactor>
</comment>
<dbReference type="Gene3D" id="3.90.1150.10">
    <property type="entry name" value="Aspartate Aminotransferase, domain 1"/>
    <property type="match status" value="1"/>
</dbReference>
<dbReference type="PROSITE" id="PS00595">
    <property type="entry name" value="AA_TRANSFER_CLASS_5"/>
    <property type="match status" value="1"/>
</dbReference>
<keyword evidence="8" id="KW-1185">Reference proteome</keyword>
<feature type="domain" description="Aminotransferase class V" evidence="6">
    <location>
        <begin position="81"/>
        <end position="379"/>
    </location>
</feature>
<organism evidence="7 8">
    <name type="scientific">Kibdelosporangium aridum</name>
    <dbReference type="NCBI Taxonomy" id="2030"/>
    <lineage>
        <taxon>Bacteria</taxon>
        <taxon>Bacillati</taxon>
        <taxon>Actinomycetota</taxon>
        <taxon>Actinomycetes</taxon>
        <taxon>Pseudonocardiales</taxon>
        <taxon>Pseudonocardiaceae</taxon>
        <taxon>Kibdelosporangium</taxon>
    </lineage>
</organism>
<dbReference type="PANTHER" id="PTHR43586:SF8">
    <property type="entry name" value="CYSTEINE DESULFURASE 1, CHLOROPLASTIC"/>
    <property type="match status" value="1"/>
</dbReference>
<keyword evidence="3" id="KW-0663">Pyridoxal phosphate</keyword>
<dbReference type="Pfam" id="PF00266">
    <property type="entry name" value="Aminotran_5"/>
    <property type="match status" value="1"/>
</dbReference>
<dbReference type="InterPro" id="IPR015422">
    <property type="entry name" value="PyrdxlP-dep_Trfase_small"/>
</dbReference>